<sequence>MASRVVPATLDTITRSSPKIALTKLDLPTLGLPMIERRIVSSS</sequence>
<organism evidence="1 2">
    <name type="scientific">Staphylococcus aureus</name>
    <dbReference type="NCBI Taxonomy" id="1280"/>
    <lineage>
        <taxon>Bacteria</taxon>
        <taxon>Bacillati</taxon>
        <taxon>Bacillota</taxon>
        <taxon>Bacilli</taxon>
        <taxon>Bacillales</taxon>
        <taxon>Staphylococcaceae</taxon>
        <taxon>Staphylococcus</taxon>
    </lineage>
</organism>
<name>A0A9P2YUS9_STAAU</name>
<evidence type="ECO:0000313" key="1">
    <source>
        <dbReference type="EMBL" id="GBU00895.1"/>
    </source>
</evidence>
<reference evidence="2" key="1">
    <citation type="submission" date="2017-08" db="EMBL/GenBank/DDBJ databases">
        <title>Protection against atopic dermatitis through acquisition of Staphylococcus quorum-sensing agr mutations in the skin.</title>
        <authorList>
            <person name="Nakamura Y."/>
            <person name="Takahashi H."/>
            <person name="Takaya A."/>
            <person name="Inoue Y."/>
            <person name="Katayama Y."/>
            <person name="Kusuya Y."/>
            <person name="Shoji T."/>
            <person name="Takada S."/>
            <person name="Nakagawa S."/>
            <person name="Oguma R."/>
            <person name="Ozawa N."/>
            <person name="Yamaide F."/>
            <person name="Suzuki S."/>
            <person name="Villaruz A."/>
            <person name="Otto M."/>
            <person name="Matsue H."/>
            <person name="Nunez G."/>
            <person name="Shimojo N."/>
        </authorList>
    </citation>
    <scope>NUCLEOTIDE SEQUENCE [LARGE SCALE GENOMIC DNA]</scope>
    <source>
        <strain evidence="2">M1K003</strain>
    </source>
</reference>
<dbReference type="Proteomes" id="UP000265645">
    <property type="component" value="Unassembled WGS sequence"/>
</dbReference>
<evidence type="ECO:0000313" key="2">
    <source>
        <dbReference type="Proteomes" id="UP000265645"/>
    </source>
</evidence>
<proteinExistence type="predicted"/>
<dbReference type="AlphaFoldDB" id="A0A9P2YUS9"/>
<dbReference type="EMBL" id="BDVT01000110">
    <property type="protein sequence ID" value="GBU00895.1"/>
    <property type="molecule type" value="Genomic_DNA"/>
</dbReference>
<accession>A0A9P2YUS9</accession>
<protein>
    <submittedName>
        <fullName evidence="1">Uncharacterized protein</fullName>
    </submittedName>
</protein>
<comment type="caution">
    <text evidence="1">The sequence shown here is derived from an EMBL/GenBank/DDBJ whole genome shotgun (WGS) entry which is preliminary data.</text>
</comment>
<gene>
    <name evidence="1" type="ORF">M1K003_2920</name>
</gene>